<dbReference type="GO" id="GO:0006265">
    <property type="term" value="P:DNA topological change"/>
    <property type="evidence" value="ECO:0007669"/>
    <property type="project" value="InterPro"/>
</dbReference>
<dbReference type="GO" id="GO:0003677">
    <property type="term" value="F:DNA binding"/>
    <property type="evidence" value="ECO:0007669"/>
    <property type="project" value="UniProtKB-KW"/>
</dbReference>
<evidence type="ECO:0000256" key="6">
    <source>
        <dbReference type="ARBA" id="ARBA00023125"/>
    </source>
</evidence>
<dbReference type="Gene3D" id="3.40.50.140">
    <property type="match status" value="1"/>
</dbReference>
<dbReference type="InterPro" id="IPR013825">
    <property type="entry name" value="Topo_IA_cen_sub2"/>
</dbReference>
<dbReference type="GO" id="GO:0043597">
    <property type="term" value="C:cytoplasmic replication fork"/>
    <property type="evidence" value="ECO:0007669"/>
    <property type="project" value="TreeGrafter"/>
</dbReference>
<dbReference type="InterPro" id="IPR003602">
    <property type="entry name" value="Topo_IA_DNA-bd_dom"/>
</dbReference>
<dbReference type="NCBIfam" id="NF005829">
    <property type="entry name" value="PRK07726.1"/>
    <property type="match status" value="1"/>
</dbReference>
<evidence type="ECO:0000256" key="1">
    <source>
        <dbReference type="ARBA" id="ARBA00000213"/>
    </source>
</evidence>
<dbReference type="SUPFAM" id="SSF56712">
    <property type="entry name" value="Prokaryotic type I DNA topoisomerase"/>
    <property type="match status" value="1"/>
</dbReference>
<dbReference type="SMART" id="SM00493">
    <property type="entry name" value="TOPRIM"/>
    <property type="match status" value="1"/>
</dbReference>
<dbReference type="SMART" id="SM00437">
    <property type="entry name" value="TOP1Ac"/>
    <property type="match status" value="1"/>
</dbReference>
<evidence type="ECO:0000256" key="8">
    <source>
        <dbReference type="ARBA" id="ARBA00030003"/>
    </source>
</evidence>
<proteinExistence type="inferred from homology"/>
<dbReference type="GO" id="GO:0003917">
    <property type="term" value="F:DNA topoisomerase type I (single strand cut, ATP-independent) activity"/>
    <property type="evidence" value="ECO:0007669"/>
    <property type="project" value="UniProtKB-EC"/>
</dbReference>
<dbReference type="EMBL" id="QSJG01000038">
    <property type="protein sequence ID" value="RHD49739.1"/>
    <property type="molecule type" value="Genomic_DNA"/>
</dbReference>
<dbReference type="PRINTS" id="PR00417">
    <property type="entry name" value="PRTPISMRASEI"/>
</dbReference>
<dbReference type="GO" id="GO:0006281">
    <property type="term" value="P:DNA repair"/>
    <property type="evidence" value="ECO:0007669"/>
    <property type="project" value="TreeGrafter"/>
</dbReference>
<feature type="domain" description="Topo IA-type catalytic" evidence="13">
    <location>
        <begin position="158"/>
        <end position="590"/>
    </location>
</feature>
<comment type="similarity">
    <text evidence="2">Belongs to the type IA topoisomerase family.</text>
</comment>
<dbReference type="InterPro" id="IPR034144">
    <property type="entry name" value="TOPRIM_TopoIII"/>
</dbReference>
<dbReference type="InterPro" id="IPR003601">
    <property type="entry name" value="Topo_IA_2"/>
</dbReference>
<evidence type="ECO:0000256" key="9">
    <source>
        <dbReference type="ARBA" id="ARBA00031985"/>
    </source>
</evidence>
<dbReference type="CDD" id="cd00186">
    <property type="entry name" value="TOP1Ac"/>
    <property type="match status" value="1"/>
</dbReference>
<dbReference type="InterPro" id="IPR006171">
    <property type="entry name" value="TOPRIM_dom"/>
</dbReference>
<protein>
    <recommendedName>
        <fullName evidence="3">DNA topoisomerase</fullName>
        <ecNumber evidence="3">5.6.2.1</ecNumber>
    </recommendedName>
    <alternativeName>
        <fullName evidence="11">Omega-protein</fullName>
    </alternativeName>
    <alternativeName>
        <fullName evidence="10">Relaxing enzyme</fullName>
    </alternativeName>
    <alternativeName>
        <fullName evidence="8">Swivelase</fullName>
    </alternativeName>
    <alternativeName>
        <fullName evidence="9">Untwisting enzyme</fullName>
    </alternativeName>
</protein>
<dbReference type="RefSeq" id="WP_118166010.1">
    <property type="nucleotide sequence ID" value="NZ_QSJG01000038.1"/>
</dbReference>
<dbReference type="InterPro" id="IPR013824">
    <property type="entry name" value="Topo_IA_cen_sub1"/>
</dbReference>
<dbReference type="Pfam" id="PF01131">
    <property type="entry name" value="Topoisom_bac"/>
    <property type="match status" value="1"/>
</dbReference>
<dbReference type="InterPro" id="IPR025589">
    <property type="entry name" value="Toprim_C_rpt"/>
</dbReference>
<feature type="domain" description="Toprim" evidence="12">
    <location>
        <begin position="1"/>
        <end position="141"/>
    </location>
</feature>
<keyword evidence="4" id="KW-0479">Metal-binding</keyword>
<sequence>MKVIIAEKPSVARDIASVLGVTNKKDGFIEGNGYAVTWAFGHLVGLAMPDAYGFTGFQRENLPILPADFTLIPRQVREGKEYKADPGALKQLKVIKDLFSRADEIIVATDAGREGELIFRYIYNYVGCRKPFRRLWISSLTDRAIRDGFQSLRPGSDYDNLYYSAKARSQADWIVGINASQALSITAGSGVWSLGRVQTPTLAMICSRYLENKDFKPQTYFRLKVHTAKDATAFAVLSADKYDTRTAADETASVVNAAGGLTVTSVVKKEVHQEPPLLYDLTTLQKDANKRHSFSADKTLTIAQALYEKKMISYPRTGSRYISADVLEEIPHLIATLRAHPKFGAYIDGRYDTSLNTRPVDDTKVTDHHALIITEDPATGLSADEQLIYDMVAGRMLEAFGERCTKENTAVTLDAGGVHFVAKGSIMLHPGWRNVFGATQEETADEDLTVLPDLTEGDKLAVRDTEVQEKQTKPKPLHTEASLLSAMESAGKEVENEEEREAMKDAGIGTPATRAAIIETLFAREYIVREKKALVPTNKGLVVYLAIREKKIADVAMTGQWEHALTKIGTGDMDAGTFHRSIEVYASQITSELLDMPFERQDNRQSCPCPKCKSGNVVIYQKVAKCNNEACGLTVWRSIAKKELSDTQITSLLMDGKTGIIKGFVSSKTGKTFEAALKFDPDYKTVFEFEDKKGKGGNKRKSR</sequence>
<dbReference type="PANTHER" id="PTHR11390:SF21">
    <property type="entry name" value="DNA TOPOISOMERASE 3-ALPHA"/>
    <property type="match status" value="1"/>
</dbReference>
<evidence type="ECO:0000256" key="2">
    <source>
        <dbReference type="ARBA" id="ARBA00009446"/>
    </source>
</evidence>
<dbReference type="Pfam" id="PF01751">
    <property type="entry name" value="Toprim"/>
    <property type="match status" value="1"/>
</dbReference>
<dbReference type="PROSITE" id="PS52039">
    <property type="entry name" value="TOPO_IA_2"/>
    <property type="match status" value="1"/>
</dbReference>
<dbReference type="InterPro" id="IPR005738">
    <property type="entry name" value="TopoIII"/>
</dbReference>
<dbReference type="CDD" id="cd03362">
    <property type="entry name" value="TOPRIM_TopoIA_TopoIII"/>
    <property type="match status" value="1"/>
</dbReference>
<dbReference type="InterPro" id="IPR013826">
    <property type="entry name" value="Topo_IA_cen_sub3"/>
</dbReference>
<organism evidence="14 15">
    <name type="scientific">Phocaeicola plebeius</name>
    <dbReference type="NCBI Taxonomy" id="310297"/>
    <lineage>
        <taxon>Bacteria</taxon>
        <taxon>Pseudomonadati</taxon>
        <taxon>Bacteroidota</taxon>
        <taxon>Bacteroidia</taxon>
        <taxon>Bacteroidales</taxon>
        <taxon>Bacteroidaceae</taxon>
        <taxon>Phocaeicola</taxon>
    </lineage>
</organism>
<dbReference type="InterPro" id="IPR023405">
    <property type="entry name" value="Topo_IA_core_domain"/>
</dbReference>
<dbReference type="Gene3D" id="1.10.290.10">
    <property type="entry name" value="Topoisomerase I, domain 4"/>
    <property type="match status" value="1"/>
</dbReference>
<gene>
    <name evidence="14" type="ORF">DW789_13905</name>
</gene>
<dbReference type="GO" id="GO:0006310">
    <property type="term" value="P:DNA recombination"/>
    <property type="evidence" value="ECO:0007669"/>
    <property type="project" value="TreeGrafter"/>
</dbReference>
<keyword evidence="6" id="KW-0238">DNA-binding</keyword>
<dbReference type="EC" id="5.6.2.1" evidence="3"/>
<evidence type="ECO:0000256" key="11">
    <source>
        <dbReference type="ARBA" id="ARBA00032877"/>
    </source>
</evidence>
<evidence type="ECO:0000256" key="4">
    <source>
        <dbReference type="ARBA" id="ARBA00022723"/>
    </source>
</evidence>
<name>A0A414FLT6_9BACT</name>
<evidence type="ECO:0000256" key="3">
    <source>
        <dbReference type="ARBA" id="ARBA00012891"/>
    </source>
</evidence>
<comment type="caution">
    <text evidence="14">The sequence shown here is derived from an EMBL/GenBank/DDBJ whole genome shotgun (WGS) entry which is preliminary data.</text>
</comment>
<evidence type="ECO:0000259" key="12">
    <source>
        <dbReference type="PROSITE" id="PS50880"/>
    </source>
</evidence>
<dbReference type="NCBIfam" id="TIGR01056">
    <property type="entry name" value="topB"/>
    <property type="match status" value="1"/>
</dbReference>
<dbReference type="InterPro" id="IPR000380">
    <property type="entry name" value="Topo_IA"/>
</dbReference>
<evidence type="ECO:0000259" key="13">
    <source>
        <dbReference type="PROSITE" id="PS52039"/>
    </source>
</evidence>
<dbReference type="Proteomes" id="UP000284361">
    <property type="component" value="Unassembled WGS sequence"/>
</dbReference>
<dbReference type="SMART" id="SM00436">
    <property type="entry name" value="TOP1Bc"/>
    <property type="match status" value="1"/>
</dbReference>
<reference evidence="14 15" key="1">
    <citation type="submission" date="2018-08" db="EMBL/GenBank/DDBJ databases">
        <title>A genome reference for cultivated species of the human gut microbiota.</title>
        <authorList>
            <person name="Zou Y."/>
            <person name="Xue W."/>
            <person name="Luo G."/>
        </authorList>
    </citation>
    <scope>NUCLEOTIDE SEQUENCE [LARGE SCALE GENOMIC DNA]</scope>
    <source>
        <strain evidence="14 15">AM31-10</strain>
    </source>
</reference>
<dbReference type="GO" id="GO:0046872">
    <property type="term" value="F:metal ion binding"/>
    <property type="evidence" value="ECO:0007669"/>
    <property type="project" value="UniProtKB-KW"/>
</dbReference>
<dbReference type="Gene3D" id="1.10.460.10">
    <property type="entry name" value="Topoisomerase I, domain 2"/>
    <property type="match status" value="1"/>
</dbReference>
<evidence type="ECO:0000256" key="7">
    <source>
        <dbReference type="ARBA" id="ARBA00023235"/>
    </source>
</evidence>
<evidence type="ECO:0000313" key="14">
    <source>
        <dbReference type="EMBL" id="RHD49739.1"/>
    </source>
</evidence>
<evidence type="ECO:0000256" key="10">
    <source>
        <dbReference type="ARBA" id="ARBA00032235"/>
    </source>
</evidence>
<dbReference type="InterPro" id="IPR013497">
    <property type="entry name" value="Topo_IA_cen"/>
</dbReference>
<evidence type="ECO:0000313" key="15">
    <source>
        <dbReference type="Proteomes" id="UP000284361"/>
    </source>
</evidence>
<dbReference type="Pfam" id="PF13342">
    <property type="entry name" value="Toprim_Crpt"/>
    <property type="match status" value="1"/>
</dbReference>
<comment type="catalytic activity">
    <reaction evidence="1">
        <text>ATP-independent breakage of single-stranded DNA, followed by passage and rejoining.</text>
        <dbReference type="EC" id="5.6.2.1"/>
    </reaction>
</comment>
<dbReference type="AlphaFoldDB" id="A0A414FLT6"/>
<accession>A0A414FLT6</accession>
<keyword evidence="5" id="KW-0799">Topoisomerase</keyword>
<keyword evidence="7 14" id="KW-0413">Isomerase</keyword>
<dbReference type="PROSITE" id="PS50880">
    <property type="entry name" value="TOPRIM"/>
    <property type="match status" value="1"/>
</dbReference>
<dbReference type="Gene3D" id="2.70.20.10">
    <property type="entry name" value="Topoisomerase I, domain 3"/>
    <property type="match status" value="1"/>
</dbReference>
<evidence type="ECO:0000256" key="5">
    <source>
        <dbReference type="ARBA" id="ARBA00023029"/>
    </source>
</evidence>
<dbReference type="PANTHER" id="PTHR11390">
    <property type="entry name" value="PROKARYOTIC DNA TOPOISOMERASE"/>
    <property type="match status" value="1"/>
</dbReference>